<dbReference type="EMBL" id="KB445805">
    <property type="protein sequence ID" value="EMD33824.1"/>
    <property type="molecule type" value="Genomic_DNA"/>
</dbReference>
<proteinExistence type="predicted"/>
<accession>M2PDF7</accession>
<dbReference type="HOGENOM" id="CLU_2704585_0_0_1"/>
<sequence length="73" mass="7830">MFGLSRMKYKVGDEVNISSDDGAPDVVGVIANVRKTDQGVMYEVSVADGALDIQGGTILEIPEERASERSRVS</sequence>
<reference evidence="1 2" key="1">
    <citation type="journal article" date="2012" name="Proc. Natl. Acad. Sci. U.S.A.">
        <title>Comparative genomics of Ceriporiopsis subvermispora and Phanerochaete chrysosporium provide insight into selective ligninolysis.</title>
        <authorList>
            <person name="Fernandez-Fueyo E."/>
            <person name="Ruiz-Duenas F.J."/>
            <person name="Ferreira P."/>
            <person name="Floudas D."/>
            <person name="Hibbett D.S."/>
            <person name="Canessa P."/>
            <person name="Larrondo L.F."/>
            <person name="James T.Y."/>
            <person name="Seelenfreund D."/>
            <person name="Lobos S."/>
            <person name="Polanco R."/>
            <person name="Tello M."/>
            <person name="Honda Y."/>
            <person name="Watanabe T."/>
            <person name="Watanabe T."/>
            <person name="Ryu J.S."/>
            <person name="Kubicek C.P."/>
            <person name="Schmoll M."/>
            <person name="Gaskell J."/>
            <person name="Hammel K.E."/>
            <person name="St John F.J."/>
            <person name="Vanden Wymelenberg A."/>
            <person name="Sabat G."/>
            <person name="Splinter BonDurant S."/>
            <person name="Syed K."/>
            <person name="Yadav J.S."/>
            <person name="Doddapaneni H."/>
            <person name="Subramanian V."/>
            <person name="Lavin J.L."/>
            <person name="Oguiza J.A."/>
            <person name="Perez G."/>
            <person name="Pisabarro A.G."/>
            <person name="Ramirez L."/>
            <person name="Santoyo F."/>
            <person name="Master E."/>
            <person name="Coutinho P.M."/>
            <person name="Henrissat B."/>
            <person name="Lombard V."/>
            <person name="Magnuson J.K."/>
            <person name="Kuees U."/>
            <person name="Hori C."/>
            <person name="Igarashi K."/>
            <person name="Samejima M."/>
            <person name="Held B.W."/>
            <person name="Barry K.W."/>
            <person name="LaButti K.M."/>
            <person name="Lapidus A."/>
            <person name="Lindquist E.A."/>
            <person name="Lucas S.M."/>
            <person name="Riley R."/>
            <person name="Salamov A.A."/>
            <person name="Hoffmeister D."/>
            <person name="Schwenk D."/>
            <person name="Hadar Y."/>
            <person name="Yarden O."/>
            <person name="de Vries R.P."/>
            <person name="Wiebenga A."/>
            <person name="Stenlid J."/>
            <person name="Eastwood D."/>
            <person name="Grigoriev I.V."/>
            <person name="Berka R.M."/>
            <person name="Blanchette R.A."/>
            <person name="Kersten P."/>
            <person name="Martinez A.T."/>
            <person name="Vicuna R."/>
            <person name="Cullen D."/>
        </authorList>
    </citation>
    <scope>NUCLEOTIDE SEQUENCE [LARGE SCALE GENOMIC DNA]</scope>
    <source>
        <strain evidence="1 2">B</strain>
    </source>
</reference>
<name>M2PDF7_CERS8</name>
<protein>
    <submittedName>
        <fullName evidence="1">Uncharacterized protein</fullName>
    </submittedName>
</protein>
<keyword evidence="2" id="KW-1185">Reference proteome</keyword>
<dbReference type="Proteomes" id="UP000016930">
    <property type="component" value="Unassembled WGS sequence"/>
</dbReference>
<dbReference type="AlphaFoldDB" id="M2PDF7"/>
<organism evidence="1 2">
    <name type="scientific">Ceriporiopsis subvermispora (strain B)</name>
    <name type="common">White-rot fungus</name>
    <name type="synonym">Gelatoporia subvermispora</name>
    <dbReference type="NCBI Taxonomy" id="914234"/>
    <lineage>
        <taxon>Eukaryota</taxon>
        <taxon>Fungi</taxon>
        <taxon>Dikarya</taxon>
        <taxon>Basidiomycota</taxon>
        <taxon>Agaricomycotina</taxon>
        <taxon>Agaricomycetes</taxon>
        <taxon>Polyporales</taxon>
        <taxon>Gelatoporiaceae</taxon>
        <taxon>Gelatoporia</taxon>
    </lineage>
</organism>
<evidence type="ECO:0000313" key="2">
    <source>
        <dbReference type="Proteomes" id="UP000016930"/>
    </source>
</evidence>
<gene>
    <name evidence="1" type="ORF">CERSUDRAFT_98370</name>
</gene>
<evidence type="ECO:0000313" key="1">
    <source>
        <dbReference type="EMBL" id="EMD33824.1"/>
    </source>
</evidence>